<protein>
    <recommendedName>
        <fullName evidence="4">DUF4153 domain-containing protein</fullName>
    </recommendedName>
</protein>
<dbReference type="RefSeq" id="WP_331703468.1">
    <property type="nucleotide sequence ID" value="NZ_JAZHBO010000001.1"/>
</dbReference>
<feature type="transmembrane region" description="Helical" evidence="1">
    <location>
        <begin position="140"/>
        <end position="160"/>
    </location>
</feature>
<feature type="transmembrane region" description="Helical" evidence="1">
    <location>
        <begin position="101"/>
        <end position="119"/>
    </location>
</feature>
<sequence length="585" mass="64384">MVRLRDHGLHLLLMGLVQGVVFAAIWRTADLQGDVSLPIRLVVDLLAGIPLLVYATEQVPGLTTRPRALIVATLTAIGVALQEYTHWVFDSTTWGSWFPQGLLPTLMLLFVSVHWWVHWRRANPSHHAYRDLFDTTWRNAILCGLGVGLTGLFWGVLFAGAQLFKLIGIDALQDLIEQSWFAIPASTTVFACVVTLGLQREDMIISLRKLLLGLLKWFLPLVLLIATVWAVCLPFTGVSTLFKSASAAWTMLATVALSVLFANAAFQDGSQERPYPRVPGLILSWMWLALIPVAAIAIWALSLRIGQYQWTAERAWGFLVALIALGYAIGYSISLWPLRRNADSHWMPGIAGTNRVMAVLMVIGIVVLASPLGDAFRLQASSQTARTLAMPSAPAGKPLPLDLGFISGTGRWGERAATRLQSATASDPSVDRSIRTLLPAQLATIRERSKPPAKMTKGAPQLVSVNPSMQQAQLWAWLQGQTGTDNMEHRKLQACWSAQPCRVYWLDLNRDGVAEALLFEGALQTMPAVYTWEHDEAKYMGSLSVPVRAGGSSVPLLPLLEAGKVELVPNPWQRVKVNDLEFELN</sequence>
<reference evidence="2 3" key="1">
    <citation type="submission" date="2024-01" db="EMBL/GenBank/DDBJ databases">
        <title>Novel species of the genus Luteimonas isolated from rivers.</title>
        <authorList>
            <person name="Lu H."/>
        </authorList>
    </citation>
    <scope>NUCLEOTIDE SEQUENCE [LARGE SCALE GENOMIC DNA]</scope>
    <source>
        <strain evidence="2 3">FXH3W</strain>
    </source>
</reference>
<keyword evidence="1" id="KW-1133">Transmembrane helix</keyword>
<evidence type="ECO:0000313" key="3">
    <source>
        <dbReference type="Proteomes" id="UP001356170"/>
    </source>
</evidence>
<evidence type="ECO:0000313" key="2">
    <source>
        <dbReference type="EMBL" id="MEF2155422.1"/>
    </source>
</evidence>
<name>A0ABU7V0S8_9GAMM</name>
<feature type="transmembrane region" description="Helical" evidence="1">
    <location>
        <begin position="180"/>
        <end position="198"/>
    </location>
</feature>
<gene>
    <name evidence="2" type="ORF">V3390_04140</name>
</gene>
<evidence type="ECO:0000256" key="1">
    <source>
        <dbReference type="SAM" id="Phobius"/>
    </source>
</evidence>
<feature type="transmembrane region" description="Helical" evidence="1">
    <location>
        <begin position="210"/>
        <end position="236"/>
    </location>
</feature>
<feature type="transmembrane region" description="Helical" evidence="1">
    <location>
        <begin position="68"/>
        <end position="89"/>
    </location>
</feature>
<dbReference type="Proteomes" id="UP001356170">
    <property type="component" value="Unassembled WGS sequence"/>
</dbReference>
<dbReference type="EMBL" id="JAZHBO010000001">
    <property type="protein sequence ID" value="MEF2155422.1"/>
    <property type="molecule type" value="Genomic_DNA"/>
</dbReference>
<keyword evidence="3" id="KW-1185">Reference proteome</keyword>
<organism evidence="2 3">
    <name type="scientific">Aquilutibacter rugosus</name>
    <dbReference type="NCBI Taxonomy" id="3115820"/>
    <lineage>
        <taxon>Bacteria</taxon>
        <taxon>Pseudomonadati</taxon>
        <taxon>Pseudomonadota</taxon>
        <taxon>Gammaproteobacteria</taxon>
        <taxon>Lysobacterales</taxon>
        <taxon>Lysobacteraceae</taxon>
        <taxon>Aquilutibacter</taxon>
    </lineage>
</organism>
<feature type="transmembrane region" description="Helical" evidence="1">
    <location>
        <begin position="38"/>
        <end position="56"/>
    </location>
</feature>
<feature type="transmembrane region" description="Helical" evidence="1">
    <location>
        <begin position="278"/>
        <end position="303"/>
    </location>
</feature>
<proteinExistence type="predicted"/>
<feature type="transmembrane region" description="Helical" evidence="1">
    <location>
        <begin position="356"/>
        <end position="373"/>
    </location>
</feature>
<accession>A0ABU7V0S8</accession>
<keyword evidence="1" id="KW-0472">Membrane</keyword>
<comment type="caution">
    <text evidence="2">The sequence shown here is derived from an EMBL/GenBank/DDBJ whole genome shotgun (WGS) entry which is preliminary data.</text>
</comment>
<evidence type="ECO:0008006" key="4">
    <source>
        <dbReference type="Google" id="ProtNLM"/>
    </source>
</evidence>
<feature type="transmembrane region" description="Helical" evidence="1">
    <location>
        <begin position="315"/>
        <end position="336"/>
    </location>
</feature>
<feature type="transmembrane region" description="Helical" evidence="1">
    <location>
        <begin position="248"/>
        <end position="266"/>
    </location>
</feature>
<feature type="transmembrane region" description="Helical" evidence="1">
    <location>
        <begin position="7"/>
        <end position="26"/>
    </location>
</feature>
<keyword evidence="1" id="KW-0812">Transmembrane</keyword>